<keyword evidence="3 4" id="KW-0808">Transferase</keyword>
<evidence type="ECO:0000313" key="5">
    <source>
        <dbReference type="EMBL" id="ABK21711.1"/>
    </source>
</evidence>
<name>A9NM50_PICSI</name>
<accession>A9NM50</accession>
<dbReference type="FunFam" id="3.40.50.2000:FF:000431">
    <property type="entry name" value="UDP-glycosyltransferase 90A1"/>
    <property type="match status" value="1"/>
</dbReference>
<dbReference type="Pfam" id="PF00201">
    <property type="entry name" value="UDPGT"/>
    <property type="match status" value="1"/>
</dbReference>
<protein>
    <submittedName>
        <fullName evidence="5">Uncharacterized protein</fullName>
    </submittedName>
</protein>
<evidence type="ECO:0000256" key="3">
    <source>
        <dbReference type="ARBA" id="ARBA00022679"/>
    </source>
</evidence>
<dbReference type="EMBL" id="EF082348">
    <property type="protein sequence ID" value="ABK21711.1"/>
    <property type="molecule type" value="mRNA"/>
</dbReference>
<proteinExistence type="evidence at transcript level"/>
<evidence type="ECO:0000256" key="4">
    <source>
        <dbReference type="RuleBase" id="RU003718"/>
    </source>
</evidence>
<dbReference type="SUPFAM" id="SSF53756">
    <property type="entry name" value="UDP-Glycosyltransferase/glycogen phosphorylase"/>
    <property type="match status" value="1"/>
</dbReference>
<dbReference type="PANTHER" id="PTHR48046">
    <property type="entry name" value="UDP-GLYCOSYLTRANSFERASE 72E1"/>
    <property type="match status" value="1"/>
</dbReference>
<dbReference type="CAZy" id="GT1">
    <property type="family name" value="Glycosyltransferase Family 1"/>
</dbReference>
<organism evidence="5">
    <name type="scientific">Picea sitchensis</name>
    <name type="common">Sitka spruce</name>
    <name type="synonym">Pinus sitchensis</name>
    <dbReference type="NCBI Taxonomy" id="3332"/>
    <lineage>
        <taxon>Eukaryota</taxon>
        <taxon>Viridiplantae</taxon>
        <taxon>Streptophyta</taxon>
        <taxon>Embryophyta</taxon>
        <taxon>Tracheophyta</taxon>
        <taxon>Spermatophyta</taxon>
        <taxon>Pinopsida</taxon>
        <taxon>Pinidae</taxon>
        <taxon>Conifers I</taxon>
        <taxon>Pinales</taxon>
        <taxon>Pinaceae</taxon>
        <taxon>Picea</taxon>
    </lineage>
</organism>
<reference evidence="5" key="1">
    <citation type="journal article" date="2008" name="BMC Genomics">
        <title>A conifer genomics resource of 200,000 spruce (Picea spp.) ESTs and 6,464 high-quality, sequence-finished full-length cDNAs for Sitka spruce (Picea sitchensis).</title>
        <authorList>
            <person name="Ralph S.G."/>
            <person name="Chun H.J."/>
            <person name="Kolosova N."/>
            <person name="Cooper D."/>
            <person name="Oddy C."/>
            <person name="Ritland C.E."/>
            <person name="Kirkpatrick R."/>
            <person name="Moore R."/>
            <person name="Barber S."/>
            <person name="Holt R.A."/>
            <person name="Jones S.J."/>
            <person name="Marra M.A."/>
            <person name="Douglas C.J."/>
            <person name="Ritland K."/>
            <person name="Bohlmann J."/>
        </authorList>
    </citation>
    <scope>NUCLEOTIDE SEQUENCE</scope>
    <source>
        <tissue evidence="5">Green portion of the leader tissue</tissue>
    </source>
</reference>
<dbReference type="PANTHER" id="PTHR48046:SF1">
    <property type="entry name" value="GLYCOSYLTRANSFERASE-RELATED"/>
    <property type="match status" value="1"/>
</dbReference>
<dbReference type="InterPro" id="IPR035595">
    <property type="entry name" value="UDP_glycos_trans_CS"/>
</dbReference>
<dbReference type="Gene3D" id="3.40.50.2000">
    <property type="entry name" value="Glycogen Phosphorylase B"/>
    <property type="match status" value="1"/>
</dbReference>
<sequence>MRLLLPEGFENRTKDRGLVVHSWAPQIPVLSHPSTGGFLSHCGWNSTLESILHGVPLIALPLISDQRTNAFLLVNEAVAIEAKNGPGGLVSKEEVERVARELMEGDGGVKIKKRVRKLMEKAKNALLEGGSSYNSMATVAAVWKELDGHSC</sequence>
<dbReference type="InterPro" id="IPR002213">
    <property type="entry name" value="UDP_glucos_trans"/>
</dbReference>
<dbReference type="PROSITE" id="PS00375">
    <property type="entry name" value="UDPGT"/>
    <property type="match status" value="1"/>
</dbReference>
<evidence type="ECO:0000256" key="1">
    <source>
        <dbReference type="ARBA" id="ARBA00009995"/>
    </source>
</evidence>
<dbReference type="CDD" id="cd03784">
    <property type="entry name" value="GT1_Gtf-like"/>
    <property type="match status" value="1"/>
</dbReference>
<evidence type="ECO:0000256" key="2">
    <source>
        <dbReference type="ARBA" id="ARBA00022676"/>
    </source>
</evidence>
<comment type="similarity">
    <text evidence="1 4">Belongs to the UDP-glycosyltransferase family.</text>
</comment>
<keyword evidence="2 4" id="KW-0328">Glycosyltransferase</keyword>
<dbReference type="GO" id="GO:0008194">
    <property type="term" value="F:UDP-glycosyltransferase activity"/>
    <property type="evidence" value="ECO:0007669"/>
    <property type="project" value="InterPro"/>
</dbReference>
<dbReference type="AlphaFoldDB" id="A9NM50"/>